<gene>
    <name evidence="11" type="ORF">A3770_06p43490</name>
</gene>
<keyword evidence="7" id="KW-0694">RNA-binding</keyword>
<dbReference type="GO" id="GO:0003723">
    <property type="term" value="F:RNA binding"/>
    <property type="evidence" value="ECO:0007669"/>
    <property type="project" value="UniProtKB-KW"/>
</dbReference>
<evidence type="ECO:0000313" key="11">
    <source>
        <dbReference type="EMBL" id="QDZ21831.1"/>
    </source>
</evidence>
<dbReference type="CDD" id="cd18795">
    <property type="entry name" value="SF2_C_Ski2"/>
    <property type="match status" value="1"/>
</dbReference>
<feature type="domain" description="Helicase ATP-binding" evidence="9">
    <location>
        <begin position="349"/>
        <end position="505"/>
    </location>
</feature>
<dbReference type="Gene3D" id="1.10.3380.30">
    <property type="match status" value="2"/>
</dbReference>
<dbReference type="PANTHER" id="PTHR12131">
    <property type="entry name" value="ATP-DEPENDENT RNA AND DNA HELICASE"/>
    <property type="match status" value="1"/>
</dbReference>
<dbReference type="InterPro" id="IPR014001">
    <property type="entry name" value="Helicase_ATP-bd"/>
</dbReference>
<dbReference type="FunFam" id="1.10.3380.30:FF:000001">
    <property type="entry name" value="Ski2 ATP-dependent RNA helicase"/>
    <property type="match status" value="1"/>
</dbReference>
<dbReference type="OrthoDB" id="64767at2759"/>
<dbReference type="Pfam" id="PF08148">
    <property type="entry name" value="DSHCT"/>
    <property type="match status" value="1"/>
</dbReference>
<dbReference type="Proteomes" id="UP000316726">
    <property type="component" value="Chromosome 6"/>
</dbReference>
<dbReference type="InterPro" id="IPR048392">
    <property type="entry name" value="MTR4-like_stalk"/>
</dbReference>
<evidence type="ECO:0000256" key="1">
    <source>
        <dbReference type="ARBA" id="ARBA00004496"/>
    </source>
</evidence>
<dbReference type="InterPro" id="IPR001650">
    <property type="entry name" value="Helicase_C-like"/>
</dbReference>
<dbReference type="Pfam" id="PF00270">
    <property type="entry name" value="DEAD"/>
    <property type="match status" value="1"/>
</dbReference>
<proteinExistence type="predicted"/>
<feature type="region of interest" description="Disordered" evidence="8">
    <location>
        <begin position="547"/>
        <end position="621"/>
    </location>
</feature>
<feature type="region of interest" description="Disordered" evidence="8">
    <location>
        <begin position="245"/>
        <end position="266"/>
    </location>
</feature>
<evidence type="ECO:0000313" key="12">
    <source>
        <dbReference type="Proteomes" id="UP000316726"/>
    </source>
</evidence>
<dbReference type="PROSITE" id="PS51194">
    <property type="entry name" value="HELICASE_CTER"/>
    <property type="match status" value="1"/>
</dbReference>
<evidence type="ECO:0000256" key="7">
    <source>
        <dbReference type="ARBA" id="ARBA00022884"/>
    </source>
</evidence>
<dbReference type="GO" id="GO:0003724">
    <property type="term" value="F:RNA helicase activity"/>
    <property type="evidence" value="ECO:0007669"/>
    <property type="project" value="InterPro"/>
</dbReference>
<feature type="compositionally biased region" description="Low complexity" evidence="8">
    <location>
        <begin position="589"/>
        <end position="614"/>
    </location>
</feature>
<dbReference type="FunFam" id="3.40.50.300:FF:000354">
    <property type="entry name" value="ATP-dependent RNA helicase SKI2"/>
    <property type="match status" value="1"/>
</dbReference>
<evidence type="ECO:0000256" key="6">
    <source>
        <dbReference type="ARBA" id="ARBA00022840"/>
    </source>
</evidence>
<comment type="subcellular location">
    <subcellularLocation>
        <location evidence="1">Cytoplasm</location>
    </subcellularLocation>
</comment>
<dbReference type="SMART" id="SM01142">
    <property type="entry name" value="DSHCT"/>
    <property type="match status" value="1"/>
</dbReference>
<keyword evidence="4" id="KW-0378">Hydrolase</keyword>
<keyword evidence="2" id="KW-0963">Cytoplasm</keyword>
<evidence type="ECO:0000256" key="4">
    <source>
        <dbReference type="ARBA" id="ARBA00022801"/>
    </source>
</evidence>
<dbReference type="InterPro" id="IPR012961">
    <property type="entry name" value="Ski2/MTR4_C"/>
</dbReference>
<dbReference type="GO" id="GO:0070478">
    <property type="term" value="P:nuclear-transcribed mRNA catabolic process, 3'-5' exonucleolytic nonsense-mediated decay"/>
    <property type="evidence" value="ECO:0007669"/>
    <property type="project" value="TreeGrafter"/>
</dbReference>
<dbReference type="SUPFAM" id="SSF52540">
    <property type="entry name" value="P-loop containing nucleoside triphosphate hydrolases"/>
    <property type="match status" value="1"/>
</dbReference>
<dbReference type="PROSITE" id="PS51192">
    <property type="entry name" value="HELICASE_ATP_BIND_1"/>
    <property type="match status" value="1"/>
</dbReference>
<feature type="compositionally biased region" description="Low complexity" evidence="8">
    <location>
        <begin position="560"/>
        <end position="580"/>
    </location>
</feature>
<reference evidence="11 12" key="1">
    <citation type="submission" date="2018-07" db="EMBL/GenBank/DDBJ databases">
        <title>The complete nuclear genome of the prasinophyte Chloropicon primus (CCMP1205).</title>
        <authorList>
            <person name="Pombert J.-F."/>
            <person name="Otis C."/>
            <person name="Turmel M."/>
            <person name="Lemieux C."/>
        </authorList>
    </citation>
    <scope>NUCLEOTIDE SEQUENCE [LARGE SCALE GENOMIC DNA]</scope>
    <source>
        <strain evidence="11 12">CCMP1205</strain>
    </source>
</reference>
<dbReference type="InterPro" id="IPR050699">
    <property type="entry name" value="RNA-DNA_Helicase"/>
</dbReference>
<evidence type="ECO:0000256" key="2">
    <source>
        <dbReference type="ARBA" id="ARBA00022490"/>
    </source>
</evidence>
<dbReference type="SMART" id="SM00490">
    <property type="entry name" value="HELICc"/>
    <property type="match status" value="1"/>
</dbReference>
<sequence>MGFAGGEGKLLMDEYEAKYVTLRSSREVVEGLVAVPRGRETGSDEGLGWRAGSGEYNETLWCFPSAPTTSVEAVYDLRTRKLTSSETTSYSGNGGQGGAGAGSGLNAALDLAVREEEGTTRHGRTNAVSTSRRTFASATSTSVGDTSRWVDDLKRAVAKADVQLFAQAPGLRRSVWCTDAAEVEDFEAVEAVLEAEKSAAAVGTDDEAGGDEARENAAVASFGDVFTNKNFSTALEDFLGANDEAEEDEGEYDDDAASSEASRRKQVAYNVQSDPTLLGDDSEFEKLMDHLDKHDDFWYQAKQAGKSKDKKRWAVSERIENLDEAYKKAVTDPAMTFPFELDGFQKEAIIHLERNESVFVAAHTSAGKTVVAEYAFALASKHCSRAVYTSPIKTISNQKFRDFTDNGFDVGLLTGDVSIKPEASSLIMTTEILRSMLYRGANMIRDIEWVIFDEVHYVNDIERGVVWEEVIIMLPETVSIVCLSATVPNVVEFADWIGRTKRQNIYITGTMKRPVPLEHSVYYKEELYKVCEGPSFNPAGYKKLSSAHKEATAPKPIGASSKSKTQQGGSNKQQNNSQHNQNKRGQQHPGPRSSSRRGPNSQHRPPQRSQQQRFSKGHSLNTERTQLGKLLAILKKEDLLPTIIFAFSKKRCDLLAEYIRSRDMTTAEEKGEIHNFCSRSFSRLTGTDRSLPQINRVQDLLKKGIGVHHSGLLPIVREVVEMLFCKGLVKILFSTETFAMGVNAPARAVVFHSLRKHDGQSFRTLLSGEYTQMAGRAGRRGLDDFGTVIIACWDGIPGELELKKLITGSATRLQSQFRLTYNMILNLLRVDEMKIEDMIRRSFGEFHAQAALPNTKALLKKASKACTSLDMVEWPVDNDSFKETEVHEYTACVNEASKIGRYIMGKVQESHSVSTVLSVGRPVLYYQNSAGDVPQIAIICDMKNAPQKFGALGKAKKKLVLFVLHNKSMPMDEVVGRLEETTQKLSELKVKGDASSDGVAMYSKRGGGKVYNTQVFGQHLPVTMESKGCVWSVREVSADDILCVLRGDMGGFDGRAVLANDDETIGATVEFLAKVWETFLNGKEMLLSAKGDLKLQDIDDIQSYLKLSELIARVQNFRCNVSNKLFEQFRIVQAKMRVEQRVSELRHKLSDASLQQMPEFHQRIAVLQQFGYLDHMQLVQMKGRVACEIQSCDELLATEMIFRGVLTSLKPEEAISLISSLVFQGGRSDEEGEMDVDTSLRQKCEELTALALEIGEMQQVCQMLIPPEDYLRSCLNFGLVKVVYEWACGREFKEICDYTDVMEGTIVRTIIRLEETCREFKDAARVMGDPHLLKLMEEASFMIKRDVIFAASLYVQ</sequence>
<dbReference type="GO" id="GO:0005524">
    <property type="term" value="F:ATP binding"/>
    <property type="evidence" value="ECO:0007669"/>
    <property type="project" value="UniProtKB-KW"/>
</dbReference>
<feature type="compositionally biased region" description="Acidic residues" evidence="8">
    <location>
        <begin position="245"/>
        <end position="257"/>
    </location>
</feature>
<keyword evidence="5 11" id="KW-0347">Helicase</keyword>
<evidence type="ECO:0000256" key="5">
    <source>
        <dbReference type="ARBA" id="ARBA00022806"/>
    </source>
</evidence>
<dbReference type="GO" id="GO:0055087">
    <property type="term" value="C:Ski complex"/>
    <property type="evidence" value="ECO:0007669"/>
    <property type="project" value="TreeGrafter"/>
</dbReference>
<keyword evidence="3" id="KW-0547">Nucleotide-binding</keyword>
<dbReference type="Gene3D" id="3.40.50.300">
    <property type="entry name" value="P-loop containing nucleotide triphosphate hydrolases"/>
    <property type="match status" value="2"/>
</dbReference>
<accession>A0A5B8MNF2</accession>
<evidence type="ECO:0000256" key="3">
    <source>
        <dbReference type="ARBA" id="ARBA00022741"/>
    </source>
</evidence>
<dbReference type="PIRSF" id="PIRSF005198">
    <property type="entry name" value="Antiviral_helicase_SKI2"/>
    <property type="match status" value="1"/>
</dbReference>
<evidence type="ECO:0000256" key="8">
    <source>
        <dbReference type="SAM" id="MobiDB-lite"/>
    </source>
</evidence>
<dbReference type="Pfam" id="PF21408">
    <property type="entry name" value="MTR4-like_stalk"/>
    <property type="match status" value="1"/>
</dbReference>
<dbReference type="InterPro" id="IPR027417">
    <property type="entry name" value="P-loop_NTPase"/>
</dbReference>
<dbReference type="STRING" id="1764295.A0A5B8MNF2"/>
<evidence type="ECO:0000259" key="9">
    <source>
        <dbReference type="PROSITE" id="PS51192"/>
    </source>
</evidence>
<dbReference type="Pfam" id="PF00271">
    <property type="entry name" value="Helicase_C"/>
    <property type="match status" value="1"/>
</dbReference>
<organism evidence="11 12">
    <name type="scientific">Chloropicon primus</name>
    <dbReference type="NCBI Taxonomy" id="1764295"/>
    <lineage>
        <taxon>Eukaryota</taxon>
        <taxon>Viridiplantae</taxon>
        <taxon>Chlorophyta</taxon>
        <taxon>Chloropicophyceae</taxon>
        <taxon>Chloropicales</taxon>
        <taxon>Chloropicaceae</taxon>
        <taxon>Chloropicon</taxon>
    </lineage>
</organism>
<evidence type="ECO:0000259" key="10">
    <source>
        <dbReference type="PROSITE" id="PS51194"/>
    </source>
</evidence>
<feature type="domain" description="Helicase C-terminal" evidence="10">
    <location>
        <begin position="626"/>
        <end position="828"/>
    </location>
</feature>
<name>A0A5B8MNF2_9CHLO</name>
<dbReference type="SMART" id="SM00487">
    <property type="entry name" value="DEXDc"/>
    <property type="match status" value="1"/>
</dbReference>
<keyword evidence="6" id="KW-0067">ATP-binding</keyword>
<protein>
    <submittedName>
        <fullName evidence="11">ATP-dependent RNA helicase</fullName>
    </submittedName>
</protein>
<dbReference type="InterPro" id="IPR016438">
    <property type="entry name" value="SKI2-like"/>
</dbReference>
<dbReference type="InterPro" id="IPR011545">
    <property type="entry name" value="DEAD/DEAH_box_helicase_dom"/>
</dbReference>
<keyword evidence="12" id="KW-1185">Reference proteome</keyword>
<dbReference type="EMBL" id="CP031039">
    <property type="protein sequence ID" value="QDZ21831.1"/>
    <property type="molecule type" value="Genomic_DNA"/>
</dbReference>
<dbReference type="GO" id="GO:0016787">
    <property type="term" value="F:hydrolase activity"/>
    <property type="evidence" value="ECO:0007669"/>
    <property type="project" value="UniProtKB-KW"/>
</dbReference>
<dbReference type="PANTHER" id="PTHR12131:SF24">
    <property type="entry name" value="DEXH-BOX ATP-DEPENDENT RNA HELICASE DEXH11"/>
    <property type="match status" value="1"/>
</dbReference>